<reference evidence="11 12" key="1">
    <citation type="submission" date="2018-10" db="EMBL/GenBank/DDBJ databases">
        <title>Sequencing the genomes of 1000 actinobacteria strains.</title>
        <authorList>
            <person name="Klenk H.-P."/>
        </authorList>
    </citation>
    <scope>NUCLEOTIDE SEQUENCE [LARGE SCALE GENOMIC DNA]</scope>
    <source>
        <strain evidence="11 12">DSM 45175</strain>
    </source>
</reference>
<comment type="similarity">
    <text evidence="9 10">Belongs to the peptidase M15D family.</text>
</comment>
<evidence type="ECO:0000256" key="10">
    <source>
        <dbReference type="PIRNR" id="PIRNR026671"/>
    </source>
</evidence>
<evidence type="ECO:0000256" key="6">
    <source>
        <dbReference type="ARBA" id="ARBA00022997"/>
    </source>
</evidence>
<evidence type="ECO:0000313" key="12">
    <source>
        <dbReference type="Proteomes" id="UP000277671"/>
    </source>
</evidence>
<dbReference type="GO" id="GO:0006508">
    <property type="term" value="P:proteolysis"/>
    <property type="evidence" value="ECO:0007669"/>
    <property type="project" value="UniProtKB-KW"/>
</dbReference>
<dbReference type="PANTHER" id="PTHR43126">
    <property type="entry name" value="D-ALANYL-D-ALANINE DIPEPTIDASE"/>
    <property type="match status" value="1"/>
</dbReference>
<dbReference type="GO" id="GO:0071555">
    <property type="term" value="P:cell wall organization"/>
    <property type="evidence" value="ECO:0007669"/>
    <property type="project" value="UniProtKB-KW"/>
</dbReference>
<dbReference type="EMBL" id="RBKT01000001">
    <property type="protein sequence ID" value="RKR86358.1"/>
    <property type="molecule type" value="Genomic_DNA"/>
</dbReference>
<dbReference type="RefSeq" id="WP_121154314.1">
    <property type="nucleotide sequence ID" value="NZ_RBKT01000001.1"/>
</dbReference>
<feature type="site" description="Transition state stabilizer" evidence="9">
    <location>
        <position position="74"/>
    </location>
</feature>
<keyword evidence="2 9" id="KW-0645">Protease</keyword>
<feature type="active site" description="Proton donor/acceptor" evidence="9">
    <location>
        <position position="183"/>
    </location>
</feature>
<dbReference type="CDD" id="cd14843">
    <property type="entry name" value="D-Ala-D-Ala_dipeptidase_like"/>
    <property type="match status" value="1"/>
</dbReference>
<feature type="binding site" evidence="9">
    <location>
        <position position="186"/>
    </location>
    <ligand>
        <name>Zn(2+)</name>
        <dbReference type="ChEBI" id="CHEBI:29105"/>
        <note>catalytic</note>
    </ligand>
</feature>
<keyword evidence="4 9" id="KW-0378">Hydrolase</keyword>
<feature type="binding site" evidence="9">
    <location>
        <position position="125"/>
    </location>
    <ligand>
        <name>Zn(2+)</name>
        <dbReference type="ChEBI" id="CHEBI:29105"/>
        <note>catalytic</note>
    </ligand>
</feature>
<evidence type="ECO:0000256" key="4">
    <source>
        <dbReference type="ARBA" id="ARBA00022801"/>
    </source>
</evidence>
<comment type="cofactor">
    <cofactor evidence="9">
        <name>Zn(2+)</name>
        <dbReference type="ChEBI" id="CHEBI:29105"/>
    </cofactor>
    <text evidence="9">Binds 1 zinc ion per subunit.</text>
</comment>
<evidence type="ECO:0000256" key="1">
    <source>
        <dbReference type="ARBA" id="ARBA00001362"/>
    </source>
</evidence>
<keyword evidence="5 9" id="KW-0862">Zinc</keyword>
<evidence type="ECO:0000256" key="2">
    <source>
        <dbReference type="ARBA" id="ARBA00022670"/>
    </source>
</evidence>
<comment type="caution">
    <text evidence="11">The sequence shown here is derived from an EMBL/GenBank/DDBJ whole genome shotgun (WGS) entry which is preliminary data.</text>
</comment>
<dbReference type="Gene3D" id="3.30.1380.10">
    <property type="match status" value="1"/>
</dbReference>
<gene>
    <name evidence="11" type="ORF">BDK92_0582</name>
</gene>
<keyword evidence="7 9" id="KW-0482">Metalloprotease</keyword>
<accession>A0A495JCX2</accession>
<protein>
    <recommendedName>
        <fullName evidence="9 10">D-alanyl-D-alanine dipeptidase</fullName>
        <shortName evidence="9 10">D-Ala-D-Ala dipeptidase</shortName>
        <ecNumber evidence="9 10">3.4.13.22</ecNumber>
    </recommendedName>
</protein>
<dbReference type="InterPro" id="IPR009045">
    <property type="entry name" value="Zn_M74/Hedgehog-like"/>
</dbReference>
<dbReference type="GO" id="GO:0160237">
    <property type="term" value="F:D-Ala-D-Ala dipeptidase activity"/>
    <property type="evidence" value="ECO:0007669"/>
    <property type="project" value="UniProtKB-EC"/>
</dbReference>
<comment type="catalytic activity">
    <reaction evidence="1 9 10">
        <text>D-alanyl-D-alanine + H2O = 2 D-alanine</text>
        <dbReference type="Rhea" id="RHEA:20661"/>
        <dbReference type="ChEBI" id="CHEBI:15377"/>
        <dbReference type="ChEBI" id="CHEBI:57416"/>
        <dbReference type="ChEBI" id="CHEBI:57822"/>
        <dbReference type="EC" id="3.4.13.22"/>
    </reaction>
</comment>
<comment type="function">
    <text evidence="9 10">Catalyzes hydrolysis of the D-alanyl-D-alanine dipeptide.</text>
</comment>
<dbReference type="PIRSF" id="PIRSF026671">
    <property type="entry name" value="AA_dipeptidase"/>
    <property type="match status" value="1"/>
</dbReference>
<dbReference type="SUPFAM" id="SSF55166">
    <property type="entry name" value="Hedgehog/DD-peptidase"/>
    <property type="match status" value="1"/>
</dbReference>
<evidence type="ECO:0000313" key="11">
    <source>
        <dbReference type="EMBL" id="RKR86358.1"/>
    </source>
</evidence>
<keyword evidence="12" id="KW-1185">Reference proteome</keyword>
<proteinExistence type="inferred from homology"/>
<dbReference type="GO" id="GO:0008270">
    <property type="term" value="F:zinc ion binding"/>
    <property type="evidence" value="ECO:0007669"/>
    <property type="project" value="UniProtKB-UniRule"/>
</dbReference>
<evidence type="ECO:0000256" key="7">
    <source>
        <dbReference type="ARBA" id="ARBA00023049"/>
    </source>
</evidence>
<keyword evidence="6 9" id="KW-0224">Dipeptidase</keyword>
<sequence>MVLLSDPEVMATPVRESGEPLVDLRNVGALRIDQRLADPDGVYAHLRVGVVDRLVMAQTMLPPGFRLLVVEGHRPLRIQRQYFEAHVQRLRDRTPDADEATLWRQASRYISPPEIAPHVAGAAVDLTLCTVDGEEIWMGTEVNDTDTTACHTDSTDISDEARTNRERLASALRTAGLVNYPSEWWHWSYGDRYWAHLTHADHAPYGPVEV</sequence>
<feature type="binding site" evidence="9">
    <location>
        <position position="118"/>
    </location>
    <ligand>
        <name>Zn(2+)</name>
        <dbReference type="ChEBI" id="CHEBI:29105"/>
        <note>catalytic</note>
    </ligand>
</feature>
<keyword evidence="3 9" id="KW-0479">Metal-binding</keyword>
<evidence type="ECO:0000256" key="3">
    <source>
        <dbReference type="ARBA" id="ARBA00022723"/>
    </source>
</evidence>
<evidence type="ECO:0000256" key="9">
    <source>
        <dbReference type="HAMAP-Rule" id="MF_01924"/>
    </source>
</evidence>
<dbReference type="OrthoDB" id="9801430at2"/>
<dbReference type="HAMAP" id="MF_01924">
    <property type="entry name" value="A_A_dipeptidase"/>
    <property type="match status" value="1"/>
</dbReference>
<organism evidence="11 12">
    <name type="scientific">Micromonospora pisi</name>
    <dbReference type="NCBI Taxonomy" id="589240"/>
    <lineage>
        <taxon>Bacteria</taxon>
        <taxon>Bacillati</taxon>
        <taxon>Actinomycetota</taxon>
        <taxon>Actinomycetes</taxon>
        <taxon>Micromonosporales</taxon>
        <taxon>Micromonosporaceae</taxon>
        <taxon>Micromonospora</taxon>
    </lineage>
</organism>
<dbReference type="AlphaFoldDB" id="A0A495JCX2"/>
<dbReference type="EC" id="3.4.13.22" evidence="9 10"/>
<name>A0A495JCX2_9ACTN</name>
<dbReference type="PANTHER" id="PTHR43126:SF2">
    <property type="entry name" value="D-ALANYL-D-ALANINE DIPEPTIDASE"/>
    <property type="match status" value="1"/>
</dbReference>
<dbReference type="Proteomes" id="UP000277671">
    <property type="component" value="Unassembled WGS sequence"/>
</dbReference>
<dbReference type="InterPro" id="IPR000755">
    <property type="entry name" value="A_A_dipeptidase"/>
</dbReference>
<evidence type="ECO:0000256" key="8">
    <source>
        <dbReference type="ARBA" id="ARBA00023316"/>
    </source>
</evidence>
<dbReference type="Pfam" id="PF01427">
    <property type="entry name" value="Peptidase_M15"/>
    <property type="match status" value="1"/>
</dbReference>
<dbReference type="GO" id="GO:0008237">
    <property type="term" value="F:metallopeptidase activity"/>
    <property type="evidence" value="ECO:0007669"/>
    <property type="project" value="UniProtKB-KW"/>
</dbReference>
<keyword evidence="8 10" id="KW-0961">Cell wall biogenesis/degradation</keyword>
<evidence type="ECO:0000256" key="5">
    <source>
        <dbReference type="ARBA" id="ARBA00022833"/>
    </source>
</evidence>